<keyword evidence="1" id="KW-0418">Kinase</keyword>
<evidence type="ECO:0000313" key="2">
    <source>
        <dbReference type="Proteomes" id="UP000028058"/>
    </source>
</evidence>
<dbReference type="Gene3D" id="3.40.50.300">
    <property type="entry name" value="P-loop containing nucleotide triphosphate hydrolases"/>
    <property type="match status" value="1"/>
</dbReference>
<keyword evidence="2" id="KW-1185">Reference proteome</keyword>
<dbReference type="AlphaFoldDB" id="A0A3R7FPK0"/>
<organism evidence="1 2">
    <name type="scientific">Streptomyces xinghaiensis</name>
    <dbReference type="NCBI Taxonomy" id="1038928"/>
    <lineage>
        <taxon>Bacteria</taxon>
        <taxon>Bacillati</taxon>
        <taxon>Actinomycetota</taxon>
        <taxon>Actinomycetes</taxon>
        <taxon>Kitasatosporales</taxon>
        <taxon>Streptomycetaceae</taxon>
        <taxon>Streptomyces</taxon>
    </lineage>
</organism>
<gene>
    <name evidence="1" type="ORF">SFRA_023245</name>
</gene>
<sequence length="202" mass="22242">MSAIVLYGPPTAGKDTITALLNKADARCRLVTKLKHGSGRTSGYRFVDADELNALRARDRLVVETRRYGNVYAVDRRDLDEMRSAGLVPVVHIGNIADLRRLLSGFQAEWTRVLLWVSRKTCEERSRLRGDKDTPARLGAWDATASDLAASDLSGVFDLAIRTDEVDASGAVRAVTAALRAPQPACDPQELRDRLDLLGLRK</sequence>
<proteinExistence type="predicted"/>
<comment type="caution">
    <text evidence="1">The sequence shown here is derived from an EMBL/GenBank/DDBJ whole genome shotgun (WGS) entry which is preliminary data.</text>
</comment>
<evidence type="ECO:0000313" key="1">
    <source>
        <dbReference type="EMBL" id="RKM92834.1"/>
    </source>
</evidence>
<dbReference type="OrthoDB" id="3575979at2"/>
<dbReference type="EMBL" id="JNAD02000012">
    <property type="protein sequence ID" value="RKM92834.1"/>
    <property type="molecule type" value="Genomic_DNA"/>
</dbReference>
<dbReference type="Proteomes" id="UP000028058">
    <property type="component" value="Unassembled WGS sequence"/>
</dbReference>
<reference evidence="1 2" key="1">
    <citation type="journal article" date="2014" name="Genome Announc.">
        <title>Draft Genome Sequence of Streptomyces fradiae ATCC 19609, a Strain Highly Sensitive to Antibiotics.</title>
        <authorList>
            <person name="Bekker O.B."/>
            <person name="Klimina K.M."/>
            <person name="Vatlin A.A."/>
            <person name="Zakharevich N.V."/>
            <person name="Kasianov A.S."/>
            <person name="Danilenko V.N."/>
        </authorList>
    </citation>
    <scope>NUCLEOTIDE SEQUENCE [LARGE SCALE GENOMIC DNA]</scope>
    <source>
        <strain evidence="1 2">ATCC 19609</strain>
    </source>
</reference>
<dbReference type="InterPro" id="IPR027417">
    <property type="entry name" value="P-loop_NTPase"/>
</dbReference>
<protein>
    <submittedName>
        <fullName evidence="1">Guanylate kinase</fullName>
    </submittedName>
</protein>
<dbReference type="SUPFAM" id="SSF52540">
    <property type="entry name" value="P-loop containing nucleoside triphosphate hydrolases"/>
    <property type="match status" value="1"/>
</dbReference>
<name>A0A3R7FPK0_9ACTN</name>
<keyword evidence="1" id="KW-0808">Transferase</keyword>
<accession>A0A3R7FPK0</accession>
<dbReference type="RefSeq" id="WP_043464131.1">
    <property type="nucleotide sequence ID" value="NZ_CP134822.1"/>
</dbReference>
<dbReference type="GO" id="GO:0016301">
    <property type="term" value="F:kinase activity"/>
    <property type="evidence" value="ECO:0007669"/>
    <property type="project" value="UniProtKB-KW"/>
</dbReference>